<dbReference type="STRING" id="693979.Bache_2599"/>
<dbReference type="InterPro" id="IPR007936">
    <property type="entry name" value="VapE-like_dom"/>
</dbReference>
<protein>
    <submittedName>
        <fullName evidence="3">Uncharacterized protein</fullName>
    </submittedName>
</protein>
<dbReference type="RefSeq" id="WP_013548143.1">
    <property type="nucleotide sequence ID" value="NC_014933.1"/>
</dbReference>
<name>E6SVW6_BACT6</name>
<evidence type="ECO:0000259" key="1">
    <source>
        <dbReference type="Pfam" id="PF05272"/>
    </source>
</evidence>
<dbReference type="AlphaFoldDB" id="E6SVW6"/>
<evidence type="ECO:0000313" key="4">
    <source>
        <dbReference type="Proteomes" id="UP000008630"/>
    </source>
</evidence>
<evidence type="ECO:0000259" key="2">
    <source>
        <dbReference type="Pfam" id="PF08800"/>
    </source>
</evidence>
<dbReference type="HOGENOM" id="CLU_024375_3_1_10"/>
<evidence type="ECO:0000313" key="3">
    <source>
        <dbReference type="EMBL" id="ADV44555.1"/>
    </source>
</evidence>
<dbReference type="Proteomes" id="UP000008630">
    <property type="component" value="Chromosome"/>
</dbReference>
<sequence>MENTTVSLFKGYADTCPTEVPLKNIIELLCNNPAVAEHTAKHRYYAEQGQSTAAAREKASCPCFAVSVRFEGGKQKGNISQWTGLCPVDIDHVPPGQMERCIKLIREDRHTLLQYVTIGGQGIRIICRYTGLTNANDRNMRIHANVFAMVNEHYTRLTGLECDLKCKNATRLSGLAHDEHIFFRPDAEPFALPDKTTAKRNTRSVSDRAIGHLKRVTDIVRHRLADEGVEYVEHRHNEYIMRTGYLLNAYGVAQKVATEWAAKRFADYDGDVAGIFASCYLNTDEHGSLTLGKCHNSGRDERQDFTASVADIEQFLNGQASFRKNVITGKCEIQPDGATEYEELTDRAVNTLWRNMCKEVKPANVAHIRAVLESDFVNIFNPFEQYFENLPPWDGVTDHIAALAAGVHVTNNQVSFADYFKKWLVGMVASLHDKEVVNHEILVLIGKQGIYKTTWLNNLLPPELRRYFYLKSNAHRITKDDLLTLAEFAMVCLEELDEMETQEVNQIKALTTMKTINERAAYAHYKENRLHIASFCGTSNNTHFLVDLSGNRRWLPFEVENIDNPYKHPVNYDGIYAQAHALAKNGFRYWLEDREIKMLNIHNKHFEVPCIEQELILTHYRRPMPGERCKFVSNTQILCHINMGIRQKLSPVRIGMVMKQEGFEAMRAGGKRGYRVIELTGDEIQANLYAMGRYTENRE</sequence>
<dbReference type="KEGG" id="bhl:Bache_2599"/>
<proteinExistence type="predicted"/>
<dbReference type="Pfam" id="PF05272">
    <property type="entry name" value="VapE-like_dom"/>
    <property type="match status" value="1"/>
</dbReference>
<gene>
    <name evidence="3" type="ordered locus">Bache_2599</name>
</gene>
<dbReference type="EMBL" id="CP002352">
    <property type="protein sequence ID" value="ADV44555.1"/>
    <property type="molecule type" value="Genomic_DNA"/>
</dbReference>
<feature type="domain" description="BT4734-like N-terminal" evidence="2">
    <location>
        <begin position="57"/>
        <end position="183"/>
    </location>
</feature>
<reference key="1">
    <citation type="submission" date="2010-11" db="EMBL/GenBank/DDBJ databases">
        <title>The complete genome of Bacteroides helcogenes P 36-108.</title>
        <authorList>
            <consortium name="US DOE Joint Genome Institute (JGI-PGF)"/>
            <person name="Lucas S."/>
            <person name="Copeland A."/>
            <person name="Lapidus A."/>
            <person name="Bruce D."/>
            <person name="Goodwin L."/>
            <person name="Pitluck S."/>
            <person name="Kyrpides N."/>
            <person name="Mavromatis K."/>
            <person name="Ivanova N."/>
            <person name="Zeytun A."/>
            <person name="Brettin T."/>
            <person name="Detter J.C."/>
            <person name="Tapia R."/>
            <person name="Han C."/>
            <person name="Land M."/>
            <person name="Hauser L."/>
            <person name="Markowitz V."/>
            <person name="Cheng J.-F."/>
            <person name="Hugenholtz P."/>
            <person name="Woyke T."/>
            <person name="Wu D."/>
            <person name="Gronow S."/>
            <person name="Wellnitz S."/>
            <person name="Brambilla E."/>
            <person name="Klenk H.-P."/>
            <person name="Eisen J.A."/>
        </authorList>
    </citation>
    <scope>NUCLEOTIDE SEQUENCE</scope>
    <source>
        <strain>P 36-108</strain>
    </source>
</reference>
<dbReference type="InterPro" id="IPR014907">
    <property type="entry name" value="BT4734-like_N"/>
</dbReference>
<dbReference type="Pfam" id="PF08800">
    <property type="entry name" value="BT4734-like_N"/>
    <property type="match status" value="1"/>
</dbReference>
<dbReference type="eggNOG" id="COG5545">
    <property type="taxonomic scope" value="Bacteria"/>
</dbReference>
<feature type="domain" description="Virulence-associated protein E-like" evidence="1">
    <location>
        <begin position="392"/>
        <end position="607"/>
    </location>
</feature>
<dbReference type="OrthoDB" id="9801888at2"/>
<accession>E6SVW6</accession>
<dbReference type="PATRIC" id="fig|693979.3.peg.2725"/>
<dbReference type="PANTHER" id="PTHR34985:SF1">
    <property type="entry name" value="SLR0554 PROTEIN"/>
    <property type="match status" value="1"/>
</dbReference>
<keyword evidence="4" id="KW-1185">Reference proteome</keyword>
<reference evidence="3 4" key="2">
    <citation type="journal article" date="2011" name="Stand. Genomic Sci.">
        <title>Complete genome sequence of Bacteroides helcogenes type strain (P 36-108).</title>
        <authorList>
            <person name="Pati A."/>
            <person name="Gronow S."/>
            <person name="Zeytun A."/>
            <person name="Lapidus A."/>
            <person name="Nolan M."/>
            <person name="Hammon N."/>
            <person name="Deshpande S."/>
            <person name="Cheng J.F."/>
            <person name="Tapia R."/>
            <person name="Han C."/>
            <person name="Goodwin L."/>
            <person name="Pitluck S."/>
            <person name="Liolios K."/>
            <person name="Pagani I."/>
            <person name="Ivanova N."/>
            <person name="Mavromatis K."/>
            <person name="Chen A."/>
            <person name="Palaniappan K."/>
            <person name="Land M."/>
            <person name="Hauser L."/>
            <person name="Chang Y.J."/>
            <person name="Jeffries C.D."/>
            <person name="Detter J.C."/>
            <person name="Brambilla E."/>
            <person name="Rohde M."/>
            <person name="Goker M."/>
            <person name="Woyke T."/>
            <person name="Bristow J."/>
            <person name="Eisen J.A."/>
            <person name="Markowitz V."/>
            <person name="Hugenholtz P."/>
            <person name="Kyrpides N.C."/>
            <person name="Klenk H.P."/>
            <person name="Lucas S."/>
        </authorList>
    </citation>
    <scope>NUCLEOTIDE SEQUENCE [LARGE SCALE GENOMIC DNA]</scope>
    <source>
        <strain evidence="4">ATCC 35417 / DSM 20613 / JCM 6297 / CCUG 15421 / P 36-108</strain>
    </source>
</reference>
<organism evidence="3 4">
    <name type="scientific">Bacteroides helcogenes (strain ATCC 35417 / DSM 20613 / JCM 6297 / CCUG 15421 / P 36-108)</name>
    <dbReference type="NCBI Taxonomy" id="693979"/>
    <lineage>
        <taxon>Bacteria</taxon>
        <taxon>Pseudomonadati</taxon>
        <taxon>Bacteroidota</taxon>
        <taxon>Bacteroidia</taxon>
        <taxon>Bacteroidales</taxon>
        <taxon>Bacteroidaceae</taxon>
        <taxon>Bacteroides</taxon>
    </lineage>
</organism>
<dbReference type="PANTHER" id="PTHR34985">
    <property type="entry name" value="SLR0554 PROTEIN"/>
    <property type="match status" value="1"/>
</dbReference>